<dbReference type="PANTHER" id="PTHR30624:SF4">
    <property type="entry name" value="METALLOPROTEASE TLDD"/>
    <property type="match status" value="1"/>
</dbReference>
<evidence type="ECO:0000259" key="6">
    <source>
        <dbReference type="Pfam" id="PF19289"/>
    </source>
</evidence>
<keyword evidence="4" id="KW-0482">Metalloprotease</keyword>
<dbReference type="InterPro" id="IPR045570">
    <property type="entry name" value="Metalloprtase-TldD/E_cen_dom"/>
</dbReference>
<dbReference type="GO" id="GO:0006508">
    <property type="term" value="P:proteolysis"/>
    <property type="evidence" value="ECO:0007669"/>
    <property type="project" value="UniProtKB-KW"/>
</dbReference>
<name>A0A9D1CQ10_9FIRM</name>
<proteinExistence type="inferred from homology"/>
<dbReference type="InterPro" id="IPR051463">
    <property type="entry name" value="Peptidase_U62_metallo"/>
</dbReference>
<dbReference type="Proteomes" id="UP000886887">
    <property type="component" value="Unassembled WGS sequence"/>
</dbReference>
<comment type="caution">
    <text evidence="8">The sequence shown here is derived from an EMBL/GenBank/DDBJ whole genome shotgun (WGS) entry which is preliminary data.</text>
</comment>
<keyword evidence="2" id="KW-0645">Protease</keyword>
<dbReference type="Pfam" id="PF19289">
    <property type="entry name" value="PmbA_TldD_3rd"/>
    <property type="match status" value="1"/>
</dbReference>
<reference evidence="8" key="2">
    <citation type="journal article" date="2021" name="PeerJ">
        <title>Extensive microbial diversity within the chicken gut microbiome revealed by metagenomics and culture.</title>
        <authorList>
            <person name="Gilroy R."/>
            <person name="Ravi A."/>
            <person name="Getino M."/>
            <person name="Pursley I."/>
            <person name="Horton D.L."/>
            <person name="Alikhan N.F."/>
            <person name="Baker D."/>
            <person name="Gharbi K."/>
            <person name="Hall N."/>
            <person name="Watson M."/>
            <person name="Adriaenssens E.M."/>
            <person name="Foster-Nyarko E."/>
            <person name="Jarju S."/>
            <person name="Secka A."/>
            <person name="Antonio M."/>
            <person name="Oren A."/>
            <person name="Chaudhuri R.R."/>
            <person name="La Ragione R."/>
            <person name="Hildebrand F."/>
            <person name="Pallen M.J."/>
        </authorList>
    </citation>
    <scope>NUCLEOTIDE SEQUENCE</scope>
    <source>
        <strain evidence="8">ChiSxjej2B14-6234</strain>
    </source>
</reference>
<sequence length="460" mass="48755">MDRLFLQQVLATALRRGGTFAEVFVEDRENTSLSLRDGAIEDAGRGRVCGAGVRVFDGLRCIYCYTAGTDRAQLLACAERAAAAVTDARSGALDVVLGERIPANLHPIAQLPASVHSARKAQKAREIYSAAKSYSPEIAQAIVSYSDSDQRVTIANSEGLLVRDRRVYTRVRVSAVASNGTENQSGTRAPGAMMGFELFDQRVDPEQIGREAAKTAVAMLHAPACPAGVMPVVIDGGFGGVIFHEACGHSLEATSVSRDMSEFCGKLGRQIAAPCVTAIDDGTLPGEWGSTNIDDEGMPTNRLVLIENGILKNYMIDRLGGLRMGMAPTGSGRRQSYAFAPTSRMRNTYIAAGTDDEAEMIATMGDGLYARRMGGGSVNPATGEFNFAVEEGYLVRGGQIDSPVRGASLIGRGGEVLMKIDRVGREMTMEQGMCGSISGSVPVNVGQPMIRVSSITVGGK</sequence>
<gene>
    <name evidence="8" type="ORF">IAB73_00175</name>
</gene>
<dbReference type="EMBL" id="DVFJ01000001">
    <property type="protein sequence ID" value="HIQ70623.1"/>
    <property type="molecule type" value="Genomic_DNA"/>
</dbReference>
<dbReference type="Gene3D" id="3.30.2290.10">
    <property type="entry name" value="PmbA/TldD superfamily"/>
    <property type="match status" value="1"/>
</dbReference>
<dbReference type="InterPro" id="IPR045569">
    <property type="entry name" value="Metalloprtase-TldD/E_C"/>
</dbReference>
<dbReference type="SUPFAM" id="SSF111283">
    <property type="entry name" value="Putative modulator of DNA gyrase, PmbA/TldD"/>
    <property type="match status" value="1"/>
</dbReference>
<accession>A0A9D1CQ10</accession>
<comment type="similarity">
    <text evidence="1">Belongs to the peptidase U62 family.</text>
</comment>
<dbReference type="PANTHER" id="PTHR30624">
    <property type="entry name" value="UNCHARACTERIZED PROTEIN TLDD AND PMBA"/>
    <property type="match status" value="1"/>
</dbReference>
<evidence type="ECO:0000313" key="9">
    <source>
        <dbReference type="Proteomes" id="UP000886887"/>
    </source>
</evidence>
<dbReference type="GO" id="GO:0008237">
    <property type="term" value="F:metallopeptidase activity"/>
    <property type="evidence" value="ECO:0007669"/>
    <property type="project" value="UniProtKB-KW"/>
</dbReference>
<evidence type="ECO:0000259" key="5">
    <source>
        <dbReference type="Pfam" id="PF01523"/>
    </source>
</evidence>
<dbReference type="InterPro" id="IPR036059">
    <property type="entry name" value="TldD/PmbA_sf"/>
</dbReference>
<feature type="domain" description="Metalloprotease TldD/E N-terminal" evidence="5">
    <location>
        <begin position="21"/>
        <end position="84"/>
    </location>
</feature>
<dbReference type="GO" id="GO:0005829">
    <property type="term" value="C:cytosol"/>
    <property type="evidence" value="ECO:0007669"/>
    <property type="project" value="TreeGrafter"/>
</dbReference>
<keyword evidence="3" id="KW-0378">Hydrolase</keyword>
<evidence type="ECO:0000259" key="7">
    <source>
        <dbReference type="Pfam" id="PF19290"/>
    </source>
</evidence>
<dbReference type="InterPro" id="IPR025502">
    <property type="entry name" value="TldD"/>
</dbReference>
<evidence type="ECO:0000256" key="2">
    <source>
        <dbReference type="ARBA" id="ARBA00022670"/>
    </source>
</evidence>
<evidence type="ECO:0000313" key="8">
    <source>
        <dbReference type="EMBL" id="HIQ70623.1"/>
    </source>
</evidence>
<dbReference type="Pfam" id="PF01523">
    <property type="entry name" value="PmbA_TldD_1st"/>
    <property type="match status" value="1"/>
</dbReference>
<dbReference type="InterPro" id="IPR002510">
    <property type="entry name" value="Metalloprtase-TldD/E_N"/>
</dbReference>
<feature type="domain" description="Metalloprotease TldD/E central" evidence="7">
    <location>
        <begin position="112"/>
        <end position="220"/>
    </location>
</feature>
<dbReference type="AlphaFoldDB" id="A0A9D1CQ10"/>
<organism evidence="8 9">
    <name type="scientific">Candidatus Onthenecus intestinigallinarum</name>
    <dbReference type="NCBI Taxonomy" id="2840875"/>
    <lineage>
        <taxon>Bacteria</taxon>
        <taxon>Bacillati</taxon>
        <taxon>Bacillota</taxon>
        <taxon>Clostridia</taxon>
        <taxon>Eubacteriales</taxon>
        <taxon>Candidatus Onthenecus</taxon>
    </lineage>
</organism>
<evidence type="ECO:0000256" key="3">
    <source>
        <dbReference type="ARBA" id="ARBA00022801"/>
    </source>
</evidence>
<evidence type="ECO:0000256" key="4">
    <source>
        <dbReference type="ARBA" id="ARBA00023049"/>
    </source>
</evidence>
<dbReference type="InterPro" id="IPR035068">
    <property type="entry name" value="TldD/PmbA_N"/>
</dbReference>
<protein>
    <submittedName>
        <fullName evidence="8">TldD/PmbA family protein</fullName>
    </submittedName>
</protein>
<dbReference type="Pfam" id="PF19290">
    <property type="entry name" value="PmbA_TldD_2nd"/>
    <property type="match status" value="1"/>
</dbReference>
<feature type="domain" description="Metalloprotease TldD/E C-terminal" evidence="6">
    <location>
        <begin position="228"/>
        <end position="459"/>
    </location>
</feature>
<reference evidence="8" key="1">
    <citation type="submission" date="2020-10" db="EMBL/GenBank/DDBJ databases">
        <authorList>
            <person name="Gilroy R."/>
        </authorList>
    </citation>
    <scope>NUCLEOTIDE SEQUENCE</scope>
    <source>
        <strain evidence="8">ChiSxjej2B14-6234</strain>
    </source>
</reference>
<evidence type="ECO:0000256" key="1">
    <source>
        <dbReference type="ARBA" id="ARBA00005836"/>
    </source>
</evidence>
<dbReference type="PIRSF" id="PIRSF004919">
    <property type="entry name" value="TldD"/>
    <property type="match status" value="1"/>
</dbReference>